<feature type="binding site" evidence="3">
    <location>
        <position position="227"/>
    </location>
    <ligand>
        <name>a divalent metal cation</name>
        <dbReference type="ChEBI" id="CHEBI:60240"/>
        <label>1</label>
    </ligand>
</feature>
<dbReference type="GO" id="GO:0046872">
    <property type="term" value="F:metal ion binding"/>
    <property type="evidence" value="ECO:0007669"/>
    <property type="project" value="UniProtKB-KW"/>
</dbReference>
<dbReference type="PIRSF" id="PIRSF005902">
    <property type="entry name" value="DNase_TatD"/>
    <property type="match status" value="1"/>
</dbReference>
<evidence type="ECO:0008006" key="6">
    <source>
        <dbReference type="Google" id="ProtNLM"/>
    </source>
</evidence>
<accession>A0A2H0TYI9</accession>
<dbReference type="InterPro" id="IPR032466">
    <property type="entry name" value="Metal_Hydrolase"/>
</dbReference>
<evidence type="ECO:0000313" key="4">
    <source>
        <dbReference type="EMBL" id="PIR78284.1"/>
    </source>
</evidence>
<comment type="caution">
    <text evidence="4">The sequence shown here is derived from an EMBL/GenBank/DDBJ whole genome shotgun (WGS) entry which is preliminary data.</text>
</comment>
<proteinExistence type="predicted"/>
<keyword evidence="1 3" id="KW-0479">Metal-binding</keyword>
<feature type="binding site" evidence="3">
    <location>
        <position position="170"/>
    </location>
    <ligand>
        <name>a divalent metal cation</name>
        <dbReference type="ChEBI" id="CHEBI:60240"/>
        <label>2</label>
    </ligand>
</feature>
<dbReference type="PANTHER" id="PTHR46124:SF2">
    <property type="entry name" value="D-AMINOACYL-TRNA DEACYLASE"/>
    <property type="match status" value="1"/>
</dbReference>
<dbReference type="GO" id="GO:0005829">
    <property type="term" value="C:cytosol"/>
    <property type="evidence" value="ECO:0007669"/>
    <property type="project" value="TreeGrafter"/>
</dbReference>
<evidence type="ECO:0000256" key="2">
    <source>
        <dbReference type="ARBA" id="ARBA00022801"/>
    </source>
</evidence>
<dbReference type="GO" id="GO:0004536">
    <property type="term" value="F:DNA nuclease activity"/>
    <property type="evidence" value="ECO:0007669"/>
    <property type="project" value="InterPro"/>
</dbReference>
<dbReference type="InterPro" id="IPR015991">
    <property type="entry name" value="TatD/YcfH-like"/>
</dbReference>
<evidence type="ECO:0000313" key="5">
    <source>
        <dbReference type="Proteomes" id="UP000230852"/>
    </source>
</evidence>
<organism evidence="4 5">
    <name type="scientific">Candidatus Magasanikbacteria bacterium CG10_big_fil_rev_8_21_14_0_10_36_16</name>
    <dbReference type="NCBI Taxonomy" id="1974645"/>
    <lineage>
        <taxon>Bacteria</taxon>
        <taxon>Candidatus Magasanikiibacteriota</taxon>
    </lineage>
</organism>
<feature type="binding site" evidence="3">
    <location>
        <position position="104"/>
    </location>
    <ligand>
        <name>a divalent metal cation</name>
        <dbReference type="ChEBI" id="CHEBI:60240"/>
        <label>1</label>
    </ligand>
</feature>
<dbReference type="InterPro" id="IPR001130">
    <property type="entry name" value="TatD-like"/>
</dbReference>
<dbReference type="GO" id="GO:0016788">
    <property type="term" value="F:hydrolase activity, acting on ester bonds"/>
    <property type="evidence" value="ECO:0007669"/>
    <property type="project" value="InterPro"/>
</dbReference>
<feature type="binding site" evidence="3">
    <location>
        <position position="146"/>
    </location>
    <ligand>
        <name>a divalent metal cation</name>
        <dbReference type="ChEBI" id="CHEBI:60240"/>
        <label>2</label>
    </ligand>
</feature>
<dbReference type="FunFam" id="3.20.20.140:FF:000005">
    <property type="entry name" value="TatD family hydrolase"/>
    <property type="match status" value="1"/>
</dbReference>
<evidence type="ECO:0000256" key="3">
    <source>
        <dbReference type="PIRSR" id="PIRSR005902-1"/>
    </source>
</evidence>
<dbReference type="PANTHER" id="PTHR46124">
    <property type="entry name" value="D-AMINOACYL-TRNA DEACYLASE"/>
    <property type="match status" value="1"/>
</dbReference>
<gene>
    <name evidence="4" type="ORF">COU28_02440</name>
</gene>
<sequence length="282" mass="32595">MILDSHCHLQFRGSDEEREEILSICKEREIALNLVGTQKDTSKRAVEVAESRENIFATIGIHPIHLFPTHVDEEESSFMSREENFDGEYFADLAKSKKVIAIGECGLDLYHVPKDKPVEEVLKKQKEVFLQQYNFAQKHNLPLVIHVRDAHKELIKVLEALPKPISGVVHCFSGDWWAAEKYLSFGLNLGFTGIITFPIKKTQPQIQEDLWEVVRNVPLDRFLVETDSPYLAPQKYRGTKCKAWMIEEVIAKIAEMRNLSIEEVMKLSWKNSLKVFDRMRVN</sequence>
<dbReference type="NCBIfam" id="TIGR00010">
    <property type="entry name" value="YchF/TatD family DNA exonuclease"/>
    <property type="match status" value="1"/>
</dbReference>
<feature type="binding site" evidence="3">
    <location>
        <position position="8"/>
    </location>
    <ligand>
        <name>a divalent metal cation</name>
        <dbReference type="ChEBI" id="CHEBI:60240"/>
        <label>1</label>
    </ligand>
</feature>
<reference evidence="5" key="1">
    <citation type="submission" date="2017-09" db="EMBL/GenBank/DDBJ databases">
        <title>Depth-based differentiation of microbial function through sediment-hosted aquifers and enrichment of novel symbionts in the deep terrestrial subsurface.</title>
        <authorList>
            <person name="Probst A.J."/>
            <person name="Ladd B."/>
            <person name="Jarett J.K."/>
            <person name="Geller-Mcgrath D.E."/>
            <person name="Sieber C.M.K."/>
            <person name="Emerson J.B."/>
            <person name="Anantharaman K."/>
            <person name="Thomas B.C."/>
            <person name="Malmstrom R."/>
            <person name="Stieglmeier M."/>
            <person name="Klingl A."/>
            <person name="Woyke T."/>
            <person name="Ryan C.M."/>
            <person name="Banfield J.F."/>
        </authorList>
    </citation>
    <scope>NUCLEOTIDE SEQUENCE [LARGE SCALE GENOMIC DNA]</scope>
</reference>
<feature type="binding site" evidence="3">
    <location>
        <position position="6"/>
    </location>
    <ligand>
        <name>a divalent metal cation</name>
        <dbReference type="ChEBI" id="CHEBI:60240"/>
        <label>1</label>
    </ligand>
</feature>
<dbReference type="CDD" id="cd01310">
    <property type="entry name" value="TatD_DNAse"/>
    <property type="match status" value="1"/>
</dbReference>
<dbReference type="Gene3D" id="3.20.20.140">
    <property type="entry name" value="Metal-dependent hydrolases"/>
    <property type="match status" value="1"/>
</dbReference>
<dbReference type="EMBL" id="PFBU01000050">
    <property type="protein sequence ID" value="PIR78284.1"/>
    <property type="molecule type" value="Genomic_DNA"/>
</dbReference>
<name>A0A2H0TYI9_9BACT</name>
<keyword evidence="2" id="KW-0378">Hydrolase</keyword>
<dbReference type="AlphaFoldDB" id="A0A2H0TYI9"/>
<protein>
    <recommendedName>
        <fullName evidence="6">Hydrolase TatD</fullName>
    </recommendedName>
</protein>
<dbReference type="Pfam" id="PF01026">
    <property type="entry name" value="TatD_DNase"/>
    <property type="match status" value="1"/>
</dbReference>
<dbReference type="Proteomes" id="UP000230852">
    <property type="component" value="Unassembled WGS sequence"/>
</dbReference>
<evidence type="ECO:0000256" key="1">
    <source>
        <dbReference type="ARBA" id="ARBA00022723"/>
    </source>
</evidence>
<dbReference type="SUPFAM" id="SSF51556">
    <property type="entry name" value="Metallo-dependent hydrolases"/>
    <property type="match status" value="1"/>
</dbReference>